<dbReference type="AlphaFoldDB" id="A0A644WM87"/>
<dbReference type="EMBL" id="VSSQ01000945">
    <property type="protein sequence ID" value="MPM03354.1"/>
    <property type="molecule type" value="Genomic_DNA"/>
</dbReference>
<reference evidence="1" key="1">
    <citation type="submission" date="2019-08" db="EMBL/GenBank/DDBJ databases">
        <authorList>
            <person name="Kucharzyk K."/>
            <person name="Murdoch R.W."/>
            <person name="Higgins S."/>
            <person name="Loffler F."/>
        </authorList>
    </citation>
    <scope>NUCLEOTIDE SEQUENCE</scope>
</reference>
<comment type="caution">
    <text evidence="1">The sequence shown here is derived from an EMBL/GenBank/DDBJ whole genome shotgun (WGS) entry which is preliminary data.</text>
</comment>
<proteinExistence type="predicted"/>
<evidence type="ECO:0000313" key="1">
    <source>
        <dbReference type="EMBL" id="MPM03354.1"/>
    </source>
</evidence>
<gene>
    <name evidence="1" type="ORF">SDC9_49619</name>
</gene>
<sequence>MAKVIIRGVGQLNGPVQIDLTLEMDDVQARSFLGSKREEVITATIAAHYPGVKINTNQIGINVLLK</sequence>
<protein>
    <submittedName>
        <fullName evidence="1">Uncharacterized protein</fullName>
    </submittedName>
</protein>
<accession>A0A644WM87</accession>
<organism evidence="1">
    <name type="scientific">bioreactor metagenome</name>
    <dbReference type="NCBI Taxonomy" id="1076179"/>
    <lineage>
        <taxon>unclassified sequences</taxon>
        <taxon>metagenomes</taxon>
        <taxon>ecological metagenomes</taxon>
    </lineage>
</organism>
<name>A0A644WM87_9ZZZZ</name>